<reference evidence="2" key="1">
    <citation type="submission" date="2018-05" db="EMBL/GenBank/DDBJ databases">
        <authorList>
            <person name="Lanie J.A."/>
            <person name="Ng W.-L."/>
            <person name="Kazmierczak K.M."/>
            <person name="Andrzejewski T.M."/>
            <person name="Davidsen T.M."/>
            <person name="Wayne K.J."/>
            <person name="Tettelin H."/>
            <person name="Glass J.I."/>
            <person name="Rusch D."/>
            <person name="Podicherti R."/>
            <person name="Tsui H.-C.T."/>
            <person name="Winkler M.E."/>
        </authorList>
    </citation>
    <scope>NUCLEOTIDE SEQUENCE</scope>
</reference>
<dbReference type="Pfam" id="PF04453">
    <property type="entry name" value="LptD"/>
    <property type="match status" value="1"/>
</dbReference>
<evidence type="ECO:0000259" key="1">
    <source>
        <dbReference type="Pfam" id="PF04453"/>
    </source>
</evidence>
<sequence length="395" mass="45009">MLVLKKIFIILITLLSLIHLSILRGNEDKIESINIEFINADKVSNDKRGNLILEGNVSITTNLLEFKADKALYNKLDESLLIENNVKIISSNLKIDADSVTANLLERSFSVKDSNLNFKNTSFGSTQDLKIKTSGDVILIDSNLTNCSEDDPIWEITAKKIEILKNQRNAIIKGIKLNIKNIPIFYFPYVRTSVGNERLSGFLSPSLRQGGDGIDISLPYYFNLAPNYDLVFAPRYITDRGSGGALEFRYVSESSRGKLGIATLLSDKEYKREVGQGSKRWKTTWTHKTNIRNALFTEINFKSASDEYFFRDIGDGQFGESKTSYLPKNLSMLWKTSYFDMGLELNRFQILNPFVSEEYKVQPKLNFNSFLYKKNFSYHIASSIGTYEREGNKLF</sequence>
<dbReference type="EMBL" id="UINC01042003">
    <property type="protein sequence ID" value="SVB44045.1"/>
    <property type="molecule type" value="Genomic_DNA"/>
</dbReference>
<dbReference type="InterPro" id="IPR007543">
    <property type="entry name" value="LptD_C"/>
</dbReference>
<dbReference type="PANTHER" id="PTHR30189">
    <property type="entry name" value="LPS-ASSEMBLY PROTEIN"/>
    <property type="match status" value="1"/>
</dbReference>
<dbReference type="GO" id="GO:0061024">
    <property type="term" value="P:membrane organization"/>
    <property type="evidence" value="ECO:0007669"/>
    <property type="project" value="InterPro"/>
</dbReference>
<dbReference type="GO" id="GO:1990351">
    <property type="term" value="C:transporter complex"/>
    <property type="evidence" value="ECO:0007669"/>
    <property type="project" value="TreeGrafter"/>
</dbReference>
<dbReference type="GO" id="GO:0009279">
    <property type="term" value="C:cell outer membrane"/>
    <property type="evidence" value="ECO:0007669"/>
    <property type="project" value="TreeGrafter"/>
</dbReference>
<protein>
    <recommendedName>
        <fullName evidence="1">LptD C-terminal domain-containing protein</fullName>
    </recommendedName>
</protein>
<accession>A0A382E0Q1</accession>
<evidence type="ECO:0000313" key="2">
    <source>
        <dbReference type="EMBL" id="SVB44045.1"/>
    </source>
</evidence>
<dbReference type="AlphaFoldDB" id="A0A382E0Q1"/>
<gene>
    <name evidence="2" type="ORF">METZ01_LOCUS196899</name>
</gene>
<feature type="domain" description="LptD C-terminal" evidence="1">
    <location>
        <begin position="279"/>
        <end position="374"/>
    </location>
</feature>
<organism evidence="2">
    <name type="scientific">marine metagenome</name>
    <dbReference type="NCBI Taxonomy" id="408172"/>
    <lineage>
        <taxon>unclassified sequences</taxon>
        <taxon>metagenomes</taxon>
        <taxon>ecological metagenomes</taxon>
    </lineage>
</organism>
<dbReference type="PANTHER" id="PTHR30189:SF1">
    <property type="entry name" value="LPS-ASSEMBLY PROTEIN LPTD"/>
    <property type="match status" value="1"/>
</dbReference>
<proteinExistence type="predicted"/>
<dbReference type="InterPro" id="IPR050218">
    <property type="entry name" value="LptD"/>
</dbReference>
<name>A0A382E0Q1_9ZZZZ</name>
<feature type="non-terminal residue" evidence="2">
    <location>
        <position position="395"/>
    </location>
</feature>